<keyword evidence="12 13" id="KW-0742">SOS response</keyword>
<evidence type="ECO:0000256" key="3">
    <source>
        <dbReference type="ARBA" id="ARBA00022490"/>
    </source>
</evidence>
<gene>
    <name evidence="12" type="primary">uvrB</name>
    <name evidence="18" type="ORF">PRIP_04188</name>
</gene>
<dbReference type="PANTHER" id="PTHR24029:SF0">
    <property type="entry name" value="UVRABC SYSTEM PROTEIN B"/>
    <property type="match status" value="1"/>
</dbReference>
<dbReference type="InterPro" id="IPR027417">
    <property type="entry name" value="P-loop_NTPase"/>
</dbReference>
<dbReference type="InterPro" id="IPR024759">
    <property type="entry name" value="UvrB_YAD/RRR_dom"/>
</dbReference>
<dbReference type="Gene3D" id="3.40.50.300">
    <property type="entry name" value="P-loop containing nucleotide triphosphate hydrolases"/>
    <property type="match status" value="3"/>
</dbReference>
<dbReference type="SMART" id="SM00487">
    <property type="entry name" value="DEXDc"/>
    <property type="match status" value="1"/>
</dbReference>
<dbReference type="Pfam" id="PF02151">
    <property type="entry name" value="UVR"/>
    <property type="match status" value="1"/>
</dbReference>
<feature type="domain" description="UVR" evidence="15">
    <location>
        <begin position="622"/>
        <end position="657"/>
    </location>
</feature>
<dbReference type="EMBL" id="AODL01000006">
    <property type="protein sequence ID" value="EUJ45822.1"/>
    <property type="molecule type" value="Genomic_DNA"/>
</dbReference>
<dbReference type="GO" id="GO:0009380">
    <property type="term" value="C:excinuclease repair complex"/>
    <property type="evidence" value="ECO:0007669"/>
    <property type="project" value="InterPro"/>
</dbReference>
<feature type="binding site" evidence="12">
    <location>
        <begin position="39"/>
        <end position="46"/>
    </location>
    <ligand>
        <name>ATP</name>
        <dbReference type="ChEBI" id="CHEBI:30616"/>
    </ligand>
</feature>
<evidence type="ECO:0000259" key="15">
    <source>
        <dbReference type="PROSITE" id="PS50151"/>
    </source>
</evidence>
<keyword evidence="7 12" id="KW-0067">ATP-binding</keyword>
<keyword evidence="19" id="KW-1185">Reference proteome</keyword>
<dbReference type="Pfam" id="PF12344">
    <property type="entry name" value="UvrB"/>
    <property type="match status" value="1"/>
</dbReference>
<dbReference type="InterPro" id="IPR041471">
    <property type="entry name" value="UvrB_inter"/>
</dbReference>
<accession>W7D9A8</accession>
<evidence type="ECO:0000256" key="7">
    <source>
        <dbReference type="ARBA" id="ARBA00022840"/>
    </source>
</evidence>
<evidence type="ECO:0000256" key="12">
    <source>
        <dbReference type="HAMAP-Rule" id="MF_00204"/>
    </source>
</evidence>
<comment type="caution">
    <text evidence="18">The sequence shown here is derived from an EMBL/GenBank/DDBJ whole genome shotgun (WGS) entry which is preliminary data.</text>
</comment>
<dbReference type="Proteomes" id="UP000019248">
    <property type="component" value="Unassembled WGS sequence"/>
</dbReference>
<dbReference type="InterPro" id="IPR014001">
    <property type="entry name" value="Helicase_ATP-bd"/>
</dbReference>
<dbReference type="PANTHER" id="PTHR24029">
    <property type="entry name" value="UVRABC SYSTEM PROTEIN B"/>
    <property type="match status" value="1"/>
</dbReference>
<evidence type="ECO:0000256" key="5">
    <source>
        <dbReference type="ARBA" id="ARBA00022763"/>
    </source>
</evidence>
<evidence type="ECO:0000256" key="10">
    <source>
        <dbReference type="ARBA" id="ARBA00026033"/>
    </source>
</evidence>
<dbReference type="GO" id="GO:0009432">
    <property type="term" value="P:SOS response"/>
    <property type="evidence" value="ECO:0007669"/>
    <property type="project" value="UniProtKB-UniRule"/>
</dbReference>
<comment type="function">
    <text evidence="12">The UvrABC repair system catalyzes the recognition and processing of DNA lesions. A damage recognition complex composed of 2 UvrA and 2 UvrB subunits scans DNA for abnormalities. Upon binding of the UvrA(2)B(2) complex to a putative damaged site, the DNA wraps around one UvrB monomer. DNA wrap is dependent on ATP binding by UvrB and probably causes local melting of the DNA helix, facilitating insertion of UvrB beta-hairpin between the DNA strands. Then UvrB probes one DNA strand for the presence of a lesion. If a lesion is found the UvrA subunits dissociate and the UvrB-DNA preincision complex is formed. This complex is subsequently bound by UvrC and the second UvrB is released. If no lesion is found, the DNA wraps around the other UvrB subunit that will check the other stand for damage.</text>
</comment>
<dbReference type="InterPro" id="IPR036876">
    <property type="entry name" value="UVR_dom_sf"/>
</dbReference>
<sequence>MKDTFQLVSKYKPQGDQPKAIEKLVAGLNSGIKHQTLLGATGTGKTFTVSNVIQEVNRPTLVIAHNKTLAGQLYSEFKEFFPNNAVEYFVSYYDYYQPEAYVPQTDTFIEKDSSVNDEIDKLRHSATASLFERRDVIIIASVSCIYGLGSPEEYGAMLVSLRPGMEISRDQLLRDLVEIQYDRNDIDFQRGRFRVRGDVVEIFPASRDEHCMRIEFFGDEIERIREVDALTGEIIGEREHVSIFPASHFVTRPDIMKKAIVNIKAELEDRLKVLRDDNKLLEAQRLEQRTNYDIEMMEEMGYCSGVENYSRHLALREPGSTPYTLLDFFPDDFQIVIDESHVTMPQIRGMYNGDQARKQMLVDHGFRLPSALDNRPLRLEEFEKHVNQIMYISATPGPYELEHNPDVIQQIIRPTGLLDPIIDVRPIEGQIDDLIDEINDRIKKNERVLVTTLTKKMSEDLTDYLKESGIKVQYLHSEIKTLERIEIIRDLRLGVYDVLVGINLLREGIDIPEVSLVAILDADKEGFLRSERSLVQTIGRAARNQEGRVIMYADKMTDSMKYAISETARRREIQEAYNEKHGITPKTIIKDVRGVIAATTAAEQREADHLKDLSKMNKKEREAFIEELEHEMKDAAKALDFERAAQLRDTLLELKAEG</sequence>
<organism evidence="18 19">
    <name type="scientific">Listeria riparia FSL S10-1204</name>
    <dbReference type="NCBI Taxonomy" id="1265816"/>
    <lineage>
        <taxon>Bacteria</taxon>
        <taxon>Bacillati</taxon>
        <taxon>Bacillota</taxon>
        <taxon>Bacilli</taxon>
        <taxon>Bacillales</taxon>
        <taxon>Listeriaceae</taxon>
        <taxon>Listeria</taxon>
    </lineage>
</organism>
<dbReference type="InterPro" id="IPR001650">
    <property type="entry name" value="Helicase_C-like"/>
</dbReference>
<evidence type="ECO:0000256" key="9">
    <source>
        <dbReference type="ARBA" id="ARBA00023204"/>
    </source>
</evidence>
<dbReference type="GO" id="GO:0005524">
    <property type="term" value="F:ATP binding"/>
    <property type="evidence" value="ECO:0007669"/>
    <property type="project" value="UniProtKB-UniRule"/>
</dbReference>
<evidence type="ECO:0000259" key="17">
    <source>
        <dbReference type="PROSITE" id="PS51194"/>
    </source>
</evidence>
<dbReference type="CDD" id="cd18790">
    <property type="entry name" value="SF2_C_UvrB"/>
    <property type="match status" value="1"/>
</dbReference>
<dbReference type="NCBIfam" id="TIGR00631">
    <property type="entry name" value="uvrb"/>
    <property type="match status" value="1"/>
</dbReference>
<evidence type="ECO:0000256" key="4">
    <source>
        <dbReference type="ARBA" id="ARBA00022741"/>
    </source>
</evidence>
<dbReference type="PROSITE" id="PS51192">
    <property type="entry name" value="HELICASE_ATP_BIND_1"/>
    <property type="match status" value="1"/>
</dbReference>
<comment type="subcellular location">
    <subcellularLocation>
        <location evidence="1 12 13">Cytoplasm</location>
    </subcellularLocation>
</comment>
<evidence type="ECO:0000256" key="1">
    <source>
        <dbReference type="ARBA" id="ARBA00004496"/>
    </source>
</evidence>
<keyword evidence="9 12" id="KW-0234">DNA repair</keyword>
<keyword evidence="3 12" id="KW-0963">Cytoplasm</keyword>
<dbReference type="NCBIfam" id="NF003673">
    <property type="entry name" value="PRK05298.1"/>
    <property type="match status" value="1"/>
</dbReference>
<dbReference type="GO" id="GO:0006289">
    <property type="term" value="P:nucleotide-excision repair"/>
    <property type="evidence" value="ECO:0007669"/>
    <property type="project" value="UniProtKB-UniRule"/>
</dbReference>
<dbReference type="InterPro" id="IPR004807">
    <property type="entry name" value="UvrB"/>
</dbReference>
<dbReference type="SUPFAM" id="SSF52540">
    <property type="entry name" value="P-loop containing nucleoside triphosphate hydrolases"/>
    <property type="match status" value="2"/>
</dbReference>
<dbReference type="InterPro" id="IPR006935">
    <property type="entry name" value="Helicase/UvrB_N"/>
</dbReference>
<keyword evidence="4 12" id="KW-0547">Nucleotide-binding</keyword>
<dbReference type="OrthoDB" id="9806651at2"/>
<dbReference type="InterPro" id="IPR001943">
    <property type="entry name" value="UVR_dom"/>
</dbReference>
<dbReference type="Pfam" id="PF17757">
    <property type="entry name" value="UvrB_inter"/>
    <property type="match status" value="1"/>
</dbReference>
<dbReference type="Gene3D" id="4.10.860.10">
    <property type="entry name" value="UVR domain"/>
    <property type="match status" value="1"/>
</dbReference>
<dbReference type="PROSITE" id="PS50151">
    <property type="entry name" value="UVR"/>
    <property type="match status" value="1"/>
</dbReference>
<keyword evidence="5 12" id="KW-0227">DNA damage</keyword>
<evidence type="ECO:0000256" key="14">
    <source>
        <dbReference type="SAM" id="Coils"/>
    </source>
</evidence>
<keyword evidence="8 12" id="KW-0267">Excision nuclease</keyword>
<dbReference type="HAMAP" id="MF_00204">
    <property type="entry name" value="UvrB"/>
    <property type="match status" value="1"/>
</dbReference>
<proteinExistence type="inferred from homology"/>
<keyword evidence="6 12" id="KW-0228">DNA excision</keyword>
<evidence type="ECO:0000256" key="11">
    <source>
        <dbReference type="ARBA" id="ARBA00029504"/>
    </source>
</evidence>
<feature type="short sequence motif" description="Beta-hairpin" evidence="12">
    <location>
        <begin position="92"/>
        <end position="115"/>
    </location>
</feature>
<dbReference type="CDD" id="cd17916">
    <property type="entry name" value="DEXHc_UvrB"/>
    <property type="match status" value="1"/>
</dbReference>
<name>W7D9A8_9LIST</name>
<dbReference type="SMART" id="SM00490">
    <property type="entry name" value="HELICc"/>
    <property type="match status" value="1"/>
</dbReference>
<dbReference type="GO" id="GO:0009381">
    <property type="term" value="F:excinuclease ABC activity"/>
    <property type="evidence" value="ECO:0007669"/>
    <property type="project" value="UniProtKB-UniRule"/>
</dbReference>
<evidence type="ECO:0000256" key="6">
    <source>
        <dbReference type="ARBA" id="ARBA00022769"/>
    </source>
</evidence>
<dbReference type="SUPFAM" id="SSF46600">
    <property type="entry name" value="C-terminal UvrC-binding domain of UvrB"/>
    <property type="match status" value="1"/>
</dbReference>
<comment type="subunit">
    <text evidence="10 12 13">Forms a heterotetramer with UvrA during the search for lesions. Interacts with UvrC in an incision complex.</text>
</comment>
<reference evidence="18 19" key="1">
    <citation type="journal article" date="2014" name="Int. J. Syst. Evol. Microbiol.">
        <title>Listeria floridensis sp. nov., Listeria aquatica sp. nov., Listeria cornellensis sp. nov., Listeria riparia sp. nov. and Listeria grandensis sp. nov., from agricultural and natural environments.</title>
        <authorList>
            <person name="den Bakker H.C."/>
            <person name="Warchocki S."/>
            <person name="Wright E.M."/>
            <person name="Allred A.F."/>
            <person name="Ahlstrom C."/>
            <person name="Manuel C.S."/>
            <person name="Stasiewicz M.J."/>
            <person name="Burrell A."/>
            <person name="Roof S."/>
            <person name="Strawn L."/>
            <person name="Fortes E.D."/>
            <person name="Nightingale K.K."/>
            <person name="Kephart D."/>
            <person name="Wiedmann M."/>
        </authorList>
    </citation>
    <scope>NUCLEOTIDE SEQUENCE [LARGE SCALE GENOMIC DNA]</scope>
    <source>
        <strain evidence="18 19">FSL S10-1204</strain>
    </source>
</reference>
<dbReference type="RefSeq" id="WP_036099620.1">
    <property type="nucleotide sequence ID" value="NZ_AODL01000006.1"/>
</dbReference>
<comment type="similarity">
    <text evidence="2 12 13">Belongs to the UvrB family.</text>
</comment>
<dbReference type="Pfam" id="PF04851">
    <property type="entry name" value="ResIII"/>
    <property type="match status" value="1"/>
</dbReference>
<dbReference type="GO" id="GO:0016887">
    <property type="term" value="F:ATP hydrolysis activity"/>
    <property type="evidence" value="ECO:0007669"/>
    <property type="project" value="InterPro"/>
</dbReference>
<evidence type="ECO:0000259" key="16">
    <source>
        <dbReference type="PROSITE" id="PS51192"/>
    </source>
</evidence>
<feature type="coiled-coil region" evidence="14">
    <location>
        <begin position="618"/>
        <end position="645"/>
    </location>
</feature>
<evidence type="ECO:0000313" key="19">
    <source>
        <dbReference type="Proteomes" id="UP000019248"/>
    </source>
</evidence>
<dbReference type="GO" id="GO:0005737">
    <property type="term" value="C:cytoplasm"/>
    <property type="evidence" value="ECO:0007669"/>
    <property type="project" value="UniProtKB-SubCell"/>
</dbReference>
<dbReference type="AlphaFoldDB" id="W7D9A8"/>
<dbReference type="PROSITE" id="PS51194">
    <property type="entry name" value="HELICASE_CTER"/>
    <property type="match status" value="1"/>
</dbReference>
<evidence type="ECO:0000256" key="13">
    <source>
        <dbReference type="RuleBase" id="RU003587"/>
    </source>
</evidence>
<protein>
    <recommendedName>
        <fullName evidence="11 12">UvrABC system protein B</fullName>
        <shortName evidence="12">Protein UvrB</shortName>
    </recommendedName>
    <alternativeName>
        <fullName evidence="12">Excinuclease ABC subunit B</fullName>
    </alternativeName>
</protein>
<feature type="domain" description="Helicase ATP-binding" evidence="16">
    <location>
        <begin position="26"/>
        <end position="179"/>
    </location>
</feature>
<dbReference type="PATRIC" id="fig|1265816.5.peg.821"/>
<keyword evidence="14" id="KW-0175">Coiled coil</keyword>
<comment type="domain">
    <text evidence="12">The beta-hairpin motif is involved in DNA binding.</text>
</comment>
<feature type="coiled-coil region" evidence="14">
    <location>
        <begin position="257"/>
        <end position="291"/>
    </location>
</feature>
<evidence type="ECO:0000313" key="18">
    <source>
        <dbReference type="EMBL" id="EUJ45822.1"/>
    </source>
</evidence>
<feature type="domain" description="Helicase C-terminal" evidence="17">
    <location>
        <begin position="430"/>
        <end position="593"/>
    </location>
</feature>
<evidence type="ECO:0000256" key="8">
    <source>
        <dbReference type="ARBA" id="ARBA00022881"/>
    </source>
</evidence>
<dbReference type="Pfam" id="PF00271">
    <property type="entry name" value="Helicase_C"/>
    <property type="match status" value="1"/>
</dbReference>
<dbReference type="GO" id="GO:0003677">
    <property type="term" value="F:DNA binding"/>
    <property type="evidence" value="ECO:0007669"/>
    <property type="project" value="UniProtKB-UniRule"/>
</dbReference>
<evidence type="ECO:0000256" key="2">
    <source>
        <dbReference type="ARBA" id="ARBA00008533"/>
    </source>
</evidence>